<sequence length="508" mass="57074">MTDDQRYMLLQHAIYEISKEPMKVGTTVGDWINSLNNDSDNVLKAIKGDSELMKMQISATHQMDGHASGYTAILVEPNTKKAIVVCRGSITAKDWGDNVRLAKDGDGSDGVSSRQQESVLRFYKDWRKNQGKEYNDIVAIGHSKGGNNATYLTIMDDSIRKSFAVNSPGFSNKFFEKYRDRIEKNGLKVYNNNTENDIVGTIMNQIGNKKYYTQLSYKNGFVDTHLATAMMDFDNLKPGEPFKMYETKQSEKAKQFDRFFNSLIRETKQPVRNILLEAIANIADSGNIDNIGDSFKVALMSAFPMLTLMGAIAISGYFFAYMQVYSVNHPGFWDTFKWYLGNSKYSSEDIEKGIKEIKTLSNTLSKVENKNLSLADQWMKIALSRVGDENTPEIEKDLQVNYRTTGIDSSSLSVKSVLLNMDLLNSGMGDLKNIKSSLYGLSSKISFTAFNNDQRFNRKFANKTGDLAGKIQNLSFGINAMSDILSNISQGYSSVEENIKANLNNMKF</sequence>
<dbReference type="Pfam" id="PF20591">
    <property type="entry name" value="DUF6792"/>
    <property type="match status" value="1"/>
</dbReference>
<dbReference type="Proteomes" id="UP000070394">
    <property type="component" value="Unassembled WGS sequence"/>
</dbReference>
<evidence type="ECO:0000313" key="5">
    <source>
        <dbReference type="Proteomes" id="UP000070394"/>
    </source>
</evidence>
<accession>A0A133ZHZ1</accession>
<organism evidence="4 5">
    <name type="scientific">Lachnoanaerobaculum saburreum</name>
    <dbReference type="NCBI Taxonomy" id="467210"/>
    <lineage>
        <taxon>Bacteria</taxon>
        <taxon>Bacillati</taxon>
        <taxon>Bacillota</taxon>
        <taxon>Clostridia</taxon>
        <taxon>Lachnospirales</taxon>
        <taxon>Lachnospiraceae</taxon>
        <taxon>Lachnoanaerobaculum</taxon>
    </lineage>
</organism>
<name>A0A133ZHZ1_9FIRM</name>
<dbReference type="SUPFAM" id="SSF53474">
    <property type="entry name" value="alpha/beta-Hydrolases"/>
    <property type="match status" value="1"/>
</dbReference>
<comment type="caution">
    <text evidence="4">The sequence shown here is derived from an EMBL/GenBank/DDBJ whole genome shotgun (WGS) entry which is preliminary data.</text>
</comment>
<feature type="transmembrane region" description="Helical" evidence="2">
    <location>
        <begin position="297"/>
        <end position="320"/>
    </location>
</feature>
<dbReference type="EMBL" id="LSDA01000121">
    <property type="protein sequence ID" value="KXB55030.1"/>
    <property type="molecule type" value="Genomic_DNA"/>
</dbReference>
<protein>
    <recommendedName>
        <fullName evidence="3">DUF6792 domain-containing protein</fullName>
    </recommendedName>
</protein>
<keyword evidence="2" id="KW-0812">Transmembrane</keyword>
<dbReference type="RefSeq" id="WP_060931812.1">
    <property type="nucleotide sequence ID" value="NZ_KQ959840.1"/>
</dbReference>
<evidence type="ECO:0000259" key="3">
    <source>
        <dbReference type="Pfam" id="PF20591"/>
    </source>
</evidence>
<gene>
    <name evidence="4" type="ORF">HMPREF1866_02203</name>
</gene>
<dbReference type="InterPro" id="IPR046742">
    <property type="entry name" value="DUF6792"/>
</dbReference>
<dbReference type="OrthoDB" id="9769481at2"/>
<keyword evidence="2" id="KW-0472">Membrane</keyword>
<keyword evidence="1" id="KW-0175">Coiled coil</keyword>
<evidence type="ECO:0000313" key="4">
    <source>
        <dbReference type="EMBL" id="KXB55030.1"/>
    </source>
</evidence>
<dbReference type="Gene3D" id="3.40.50.1820">
    <property type="entry name" value="alpha/beta hydrolase"/>
    <property type="match status" value="1"/>
</dbReference>
<feature type="domain" description="DUF6792" evidence="3">
    <location>
        <begin position="51"/>
        <end position="168"/>
    </location>
</feature>
<reference evidence="5" key="1">
    <citation type="submission" date="2016-01" db="EMBL/GenBank/DDBJ databases">
        <authorList>
            <person name="Mitreva M."/>
            <person name="Pepin K.H."/>
            <person name="Mihindukulasuriya K.A."/>
            <person name="Fulton R."/>
            <person name="Fronick C."/>
            <person name="O'Laughlin M."/>
            <person name="Miner T."/>
            <person name="Herter B."/>
            <person name="Rosa B.A."/>
            <person name="Cordes M."/>
            <person name="Tomlinson C."/>
            <person name="Wollam A."/>
            <person name="Palsikar V.B."/>
            <person name="Mardis E.R."/>
            <person name="Wilson R.K."/>
        </authorList>
    </citation>
    <scope>NUCLEOTIDE SEQUENCE [LARGE SCALE GENOMIC DNA]</scope>
    <source>
        <strain evidence="5">DNF00896</strain>
    </source>
</reference>
<dbReference type="AlphaFoldDB" id="A0A133ZHZ1"/>
<evidence type="ECO:0000256" key="2">
    <source>
        <dbReference type="SAM" id="Phobius"/>
    </source>
</evidence>
<evidence type="ECO:0000256" key="1">
    <source>
        <dbReference type="SAM" id="Coils"/>
    </source>
</evidence>
<dbReference type="InterPro" id="IPR029058">
    <property type="entry name" value="AB_hydrolase_fold"/>
</dbReference>
<feature type="coiled-coil region" evidence="1">
    <location>
        <begin position="350"/>
        <end position="377"/>
    </location>
</feature>
<dbReference type="STRING" id="467210.HMPREF1866_02203"/>
<keyword evidence="5" id="KW-1185">Reference proteome</keyword>
<keyword evidence="2" id="KW-1133">Transmembrane helix</keyword>
<dbReference type="PATRIC" id="fig|467210.3.peg.2181"/>
<proteinExistence type="predicted"/>